<dbReference type="Proteomes" id="UP000037136">
    <property type="component" value="Unassembled WGS sequence"/>
</dbReference>
<reference evidence="2 3" key="2">
    <citation type="journal article" date="2017" name="Sci. Rep.">
        <title>Ant-infecting Ophiocordyceps genomes reveal a high diversity of potential behavioral manipulation genes and a possible major role for enterotoxins.</title>
        <authorList>
            <person name="de Bekker C."/>
            <person name="Ohm R.A."/>
            <person name="Evans H.C."/>
            <person name="Brachmann A."/>
            <person name="Hughes D.P."/>
        </authorList>
    </citation>
    <scope>NUCLEOTIDE SEQUENCE [LARGE SCALE GENOMIC DNA]</scope>
    <source>
        <strain evidence="2 3">SC16a</strain>
    </source>
</reference>
<feature type="compositionally biased region" description="Pro residues" evidence="1">
    <location>
        <begin position="11"/>
        <end position="20"/>
    </location>
</feature>
<dbReference type="AlphaFoldDB" id="A0A2A9PJA4"/>
<feature type="region of interest" description="Disordered" evidence="1">
    <location>
        <begin position="158"/>
        <end position="198"/>
    </location>
</feature>
<name>A0A2A9PJA4_OPHUN</name>
<comment type="caution">
    <text evidence="2">The sequence shown here is derived from an EMBL/GenBank/DDBJ whole genome shotgun (WGS) entry which is preliminary data.</text>
</comment>
<feature type="compositionally biased region" description="Low complexity" evidence="1">
    <location>
        <begin position="21"/>
        <end position="36"/>
    </location>
</feature>
<feature type="region of interest" description="Disordered" evidence="1">
    <location>
        <begin position="1"/>
        <end position="74"/>
    </location>
</feature>
<dbReference type="STRING" id="268505.A0A2A9PJA4"/>
<proteinExistence type="predicted"/>
<protein>
    <submittedName>
        <fullName evidence="2">Uncharacterized protein</fullName>
    </submittedName>
</protein>
<organism evidence="2 3">
    <name type="scientific">Ophiocordyceps unilateralis</name>
    <name type="common">Zombie-ant fungus</name>
    <name type="synonym">Torrubia unilateralis</name>
    <dbReference type="NCBI Taxonomy" id="268505"/>
    <lineage>
        <taxon>Eukaryota</taxon>
        <taxon>Fungi</taxon>
        <taxon>Dikarya</taxon>
        <taxon>Ascomycota</taxon>
        <taxon>Pezizomycotina</taxon>
        <taxon>Sordariomycetes</taxon>
        <taxon>Hypocreomycetidae</taxon>
        <taxon>Hypocreales</taxon>
        <taxon>Ophiocordycipitaceae</taxon>
        <taxon>Ophiocordyceps</taxon>
    </lineage>
</organism>
<evidence type="ECO:0000256" key="1">
    <source>
        <dbReference type="SAM" id="MobiDB-lite"/>
    </source>
</evidence>
<dbReference type="OrthoDB" id="5329403at2759"/>
<dbReference type="EMBL" id="LAZP02000097">
    <property type="protein sequence ID" value="PFH60963.1"/>
    <property type="molecule type" value="Genomic_DNA"/>
</dbReference>
<evidence type="ECO:0000313" key="3">
    <source>
        <dbReference type="Proteomes" id="UP000037136"/>
    </source>
</evidence>
<accession>A0A2A9PJA4</accession>
<sequence>MAPSNGAARPPKQPVKPVVPLPYVKRQASSSTASATVFSPPLHHGTGLGTNGHGLAPAQDASPPPTDLPEQSSVAPNGALALQRPGREAADTGLAKAPEAVLHPPAVSPAQYQMPPLLQPTGRPMPIMVNGDMPRGPHAHPPNGPHPIHQAHLSNGSIHFGTLHDSQGSSPAPPHSGGIAPPPGMAGPDGRPAYLGPTGNGFPPMLPFAGDVMQMANMDKYGRPATGYGHMDSFPPYGTNYGPSTPRSFHDSQSSGHPEDGVMFGHFPHGAPRNGGPVLGDDMHPQNAQRRMFCPVDYPRLLHGLGPPPPMPPGNPEDGIVGYLQQQFACPELADCTLELRYPDQRTPPVRIPGHRLILCRSTDLAARLQKKAPEAGLPTIVLDGRGRWMRSDAFYMAVQRLYGLPLLPMPPPGRADSADVMEARSVKEQLDFCLSYAAAGCLLGWTPVTRRGCEVAMQLLGWQTLDTALEFALDGYVDMGTHESYKHGEGSRALLNAVATFIVHNLPPRFNLDAAVEDNESYGRLPVRLPAPAPAVASAETKPPAMTRVPSVQFGKGHRPQQITHIQFGDLSLSESETPKATRTPQPASHAILSRALLNLPFSRIKMLLESPPGSGHFNGWVTATRVVKAAVEEREARRRRVVEAIVDGRVTVPDAVRVALRSPSPQDAGQWSLLGWQEEMLRSASLEGSSLVRKWVPLMEAQNGLASEYP</sequence>
<keyword evidence="3" id="KW-1185">Reference proteome</keyword>
<reference evidence="2 3" key="1">
    <citation type="journal article" date="2015" name="BMC Genomics">
        <title>Gene expression during zombie ant biting behavior reflects the complexity underlying fungal parasitic behavioral manipulation.</title>
        <authorList>
            <person name="de Bekker C."/>
            <person name="Ohm R.A."/>
            <person name="Loreto R.G."/>
            <person name="Sebastian A."/>
            <person name="Albert I."/>
            <person name="Merrow M."/>
            <person name="Brachmann A."/>
            <person name="Hughes D.P."/>
        </authorList>
    </citation>
    <scope>NUCLEOTIDE SEQUENCE [LARGE SCALE GENOMIC DNA]</scope>
    <source>
        <strain evidence="2 3">SC16a</strain>
    </source>
</reference>
<evidence type="ECO:0000313" key="2">
    <source>
        <dbReference type="EMBL" id="PFH60963.1"/>
    </source>
</evidence>
<gene>
    <name evidence="2" type="ORF">XA68_18492</name>
</gene>